<dbReference type="OrthoDB" id="2365479at2759"/>
<proteinExistence type="predicted"/>
<feature type="region of interest" description="Disordered" evidence="1">
    <location>
        <begin position="609"/>
        <end position="631"/>
    </location>
</feature>
<evidence type="ECO:0000313" key="4">
    <source>
        <dbReference type="Proteomes" id="UP000789508"/>
    </source>
</evidence>
<feature type="compositionally biased region" description="Basic and acidic residues" evidence="1">
    <location>
        <begin position="622"/>
        <end position="631"/>
    </location>
</feature>
<name>A0A9N9B0W5_9GLOM</name>
<dbReference type="Proteomes" id="UP000789508">
    <property type="component" value="Unassembled WGS sequence"/>
</dbReference>
<reference evidence="3" key="1">
    <citation type="submission" date="2021-06" db="EMBL/GenBank/DDBJ databases">
        <authorList>
            <person name="Kallberg Y."/>
            <person name="Tangrot J."/>
            <person name="Rosling A."/>
        </authorList>
    </citation>
    <scope>NUCLEOTIDE SEQUENCE</scope>
    <source>
        <strain evidence="3">FL130A</strain>
    </source>
</reference>
<protein>
    <submittedName>
        <fullName evidence="3">11217_t:CDS:1</fullName>
    </submittedName>
</protein>
<dbReference type="AlphaFoldDB" id="A0A9N9B0W5"/>
<sequence length="881" mass="101491">MSKPLMPNVNDKFDSLEAFEDAARLAAKYEGFAFSRKDSNLTGCKGKSLFVVLQCTKGGEWKNCWNITEETSKRKKTTKREGCPVYIRATATKCHSTTSVLNTEVKWIVTKAVLEHKHTMLELDEVATFPQYRAMSLNQKNLVQQLHDNNAPTHVITAAVNKVINGGIILSKDIVNERARIRLALNEGYNNDSTQILLRLLEERDYMVVAHKTTKGYLTHLFFSHVEAAKCVAKCPEVLIVDATYKTNIYKYPLVSAVGINNISNEKGVLASYQIAMAWIDNESEASYTWFLQTLRTKIYNAYGCLPDVFMSDRDQALRNASSKVFPESNKMLCVWHLLEQNLKVNCRKLFKNDEDYEMFKKEVEALRFAECEEEIPQSLNAIKKAAEKSHSPEKVESYIQTWMKDSKLWILAYTKQFCHMGISTTGRSESSHSTFKRAIETASDLESVFRQIDQVMRLQHLKSAIRMGSNKVAIDPFTLRNPIFSELIGKVSTWAINQIKKTIQKKKDTDNNIEDCECLIKINYKLPCQHMIPAHGPIPLSIINKRWLLERPDIIELPRPSKSAIIDSEFYTTFVNAEEKFQQLPDNIAKNEFITKIQQVMNEPLSEPIKFPPKKVSKSSTKRESLLSEKQDAAAKKKKKMLDSIMKPKNKTVQQQKIPLNQTSITSQSSSYKLYEANLPKFMREHVSAYFNVVGDGNCGFRAVAVSIEKNEEYWPNIRKLIYNELCTRKSHYIQLFLEKEKEYNDILFTTQWEAGSCGKEHWMSMPSFGYVIANTFQRPVHYFSKYISLTFLPDNTSLNRNISIAFIYVLESQHFVAIKLKPNVPVPPIANGWEKICAKSCKIWENLFLERIARFKKEYEDEYRYLQKENLEYDSAIEV</sequence>
<evidence type="ECO:0000313" key="3">
    <source>
        <dbReference type="EMBL" id="CAG8547642.1"/>
    </source>
</evidence>
<evidence type="ECO:0000256" key="1">
    <source>
        <dbReference type="SAM" id="MobiDB-lite"/>
    </source>
</evidence>
<dbReference type="EMBL" id="CAJVPS010001693">
    <property type="protein sequence ID" value="CAG8547642.1"/>
    <property type="molecule type" value="Genomic_DNA"/>
</dbReference>
<dbReference type="InterPro" id="IPR018289">
    <property type="entry name" value="MULE_transposase_dom"/>
</dbReference>
<dbReference type="CDD" id="cd22744">
    <property type="entry name" value="OTU"/>
    <property type="match status" value="1"/>
</dbReference>
<dbReference type="Pfam" id="PF10551">
    <property type="entry name" value="MULE"/>
    <property type="match status" value="1"/>
</dbReference>
<dbReference type="Gene3D" id="3.90.70.80">
    <property type="match status" value="1"/>
</dbReference>
<feature type="domain" description="MULE transposase" evidence="2">
    <location>
        <begin position="238"/>
        <end position="340"/>
    </location>
</feature>
<evidence type="ECO:0000259" key="2">
    <source>
        <dbReference type="Pfam" id="PF10551"/>
    </source>
</evidence>
<dbReference type="SUPFAM" id="SSF54001">
    <property type="entry name" value="Cysteine proteinases"/>
    <property type="match status" value="1"/>
</dbReference>
<dbReference type="PANTHER" id="PTHR47718:SF3">
    <property type="entry name" value="PROTEIN FAR1-RELATED SEQUENCE 5-LIKE"/>
    <property type="match status" value="1"/>
</dbReference>
<dbReference type="PANTHER" id="PTHR47718">
    <property type="entry name" value="OS01G0519700 PROTEIN"/>
    <property type="match status" value="1"/>
</dbReference>
<accession>A0A9N9B0W5</accession>
<comment type="caution">
    <text evidence="3">The sequence shown here is derived from an EMBL/GenBank/DDBJ whole genome shotgun (WGS) entry which is preliminary data.</text>
</comment>
<keyword evidence="4" id="KW-1185">Reference proteome</keyword>
<dbReference type="InterPro" id="IPR038765">
    <property type="entry name" value="Papain-like_cys_pep_sf"/>
</dbReference>
<gene>
    <name evidence="3" type="ORF">ALEPTO_LOCUS5718</name>
</gene>
<organism evidence="3 4">
    <name type="scientific">Ambispora leptoticha</name>
    <dbReference type="NCBI Taxonomy" id="144679"/>
    <lineage>
        <taxon>Eukaryota</taxon>
        <taxon>Fungi</taxon>
        <taxon>Fungi incertae sedis</taxon>
        <taxon>Mucoromycota</taxon>
        <taxon>Glomeromycotina</taxon>
        <taxon>Glomeromycetes</taxon>
        <taxon>Archaeosporales</taxon>
        <taxon>Ambisporaceae</taxon>
        <taxon>Ambispora</taxon>
    </lineage>
</organism>